<comment type="caution">
    <text evidence="2">The sequence shown here is derived from an EMBL/GenBank/DDBJ whole genome shotgun (WGS) entry which is preliminary data.</text>
</comment>
<evidence type="ECO:0000256" key="1">
    <source>
        <dbReference type="SAM" id="Phobius"/>
    </source>
</evidence>
<dbReference type="AlphaFoldDB" id="A0A0L1P629"/>
<evidence type="ECO:0000313" key="2">
    <source>
        <dbReference type="EMBL" id="KNH48513.1"/>
    </source>
</evidence>
<organism evidence="2 3">
    <name type="scientific">Edhazardia aedis (strain USNM 41457)</name>
    <name type="common">Microsporidian parasite</name>
    <dbReference type="NCBI Taxonomy" id="1003232"/>
    <lineage>
        <taxon>Eukaryota</taxon>
        <taxon>Fungi</taxon>
        <taxon>Fungi incertae sedis</taxon>
        <taxon>Microsporidia</taxon>
        <taxon>Edhazardia</taxon>
    </lineage>
</organism>
<dbReference type="Proteomes" id="UP000003163">
    <property type="component" value="Unassembled WGS sequence"/>
</dbReference>
<keyword evidence="3" id="KW-1185">Reference proteome</keyword>
<keyword evidence="1" id="KW-0472">Membrane</keyword>
<dbReference type="STRING" id="1003232.A0A0L1P629"/>
<name>A0A0L1P629_EDHAE</name>
<evidence type="ECO:0000313" key="3">
    <source>
        <dbReference type="Proteomes" id="UP000003163"/>
    </source>
</evidence>
<gene>
    <name evidence="2" type="ORF">EDEG_05104</name>
</gene>
<reference evidence="2 3" key="1">
    <citation type="submission" date="2011-08" db="EMBL/GenBank/DDBJ databases">
        <authorList>
            <person name="Liu Z.J."/>
            <person name="Shi F.L."/>
            <person name="Lu J.Q."/>
            <person name="Li M."/>
            <person name="Wang Z.L."/>
        </authorList>
    </citation>
    <scope>NUCLEOTIDE SEQUENCE [LARGE SCALE GENOMIC DNA]</scope>
    <source>
        <strain evidence="2 3">USNM 41457</strain>
    </source>
</reference>
<reference evidence="3" key="2">
    <citation type="submission" date="2015-07" db="EMBL/GenBank/DDBJ databases">
        <title>Contrasting host-pathogen interactions and genome evolution in two generalist and specialist microsporidian pathogens of mosquitoes.</title>
        <authorList>
            <consortium name="The Broad Institute Genomics Platform"/>
            <consortium name="The Broad Institute Genome Sequencing Center for Infectious Disease"/>
            <person name="Cuomo C.A."/>
            <person name="Sanscrainte N.D."/>
            <person name="Goldberg J.M."/>
            <person name="Heiman D."/>
            <person name="Young S."/>
            <person name="Zeng Q."/>
            <person name="Becnel J.J."/>
            <person name="Birren B.W."/>
        </authorList>
    </citation>
    <scope>NUCLEOTIDE SEQUENCE [LARGE SCALE GENOMIC DNA]</scope>
    <source>
        <strain evidence="3">USNM 41457</strain>
    </source>
</reference>
<protein>
    <submittedName>
        <fullName evidence="2">Uncharacterized protein</fullName>
    </submittedName>
</protein>
<sequence>AEEKCETSSSSTYLKKETNEKTYIIENIESDKIEGQKTRIDDIDNIRITTIQINLCKSNSESKLSIQNKHNNPKNIENVDEKLILQAKTQKADKNAQIKQIIVAKVDQKNLIITIEFKTANNDKIDKIFDSNIKEEFERNCNIKEPVFLHGRNKNGNISQKPISKKILKAARIVIDRVNEKINKQCEILKQDRNVSEMLNTERKMDKGNINVEMKKIDSKKCITPTKHQENLNYLQQNKKNSKKTFEIKEINKKSIKSESRNLAVVSNNLNSYYASYSKMHDINKKIYRSKQSDNQTSIKFCQIQKPENIKTQFANKIEESFYVQLICLRQIYDFLIKLCCLYTYRNFYDFNFLEMKTPKELFYNAIIENSGVISIESFTSRYNFIFMKSLRWFYKSNIAGEMKEKFVDCISEWYRNQKFNFYFKNLSKKSKHRLNQYKKSLISKNLRIHLKSRVDKIAFDVLYSKITLLKRHHILKRPLFPFLIDKRFAKQQKITSKDKYSLYDHALFVRLQIFLIIRYIRSPILKCLFYFEIDSSTNIKNRNSSSQQIKTTNRQSKVISQSNYDLLAQRVHFIDDEITKISSKFAILIYKTPFTTLLNYFVFFDNRNTINIRYLTYYDFYDNKIKNILCKFNLGNTNSFIYTKITLQQKELKNNDNNRQKFPHSNINHVVKLKSNIVRNNNCTNSFNGKMNEIISSNEAMKKISNYIAVPKHRKNFKFSKSFEKKNDFKKLQVISNHSSTHQKSNSKISTGFKLGFCLTVLIIFVSGIFLD</sequence>
<dbReference type="EMBL" id="AFBI03000163">
    <property type="protein sequence ID" value="KNH48513.1"/>
    <property type="molecule type" value="Genomic_DNA"/>
</dbReference>
<accession>A0A0L1P629</accession>
<keyword evidence="1" id="KW-1133">Transmembrane helix</keyword>
<feature type="non-terminal residue" evidence="2">
    <location>
        <position position="1"/>
    </location>
</feature>
<keyword evidence="1" id="KW-0812">Transmembrane</keyword>
<feature type="transmembrane region" description="Helical" evidence="1">
    <location>
        <begin position="753"/>
        <end position="772"/>
    </location>
</feature>
<dbReference type="InParanoid" id="A0A0L1P629"/>
<proteinExistence type="predicted"/>
<dbReference type="VEuPathDB" id="MicrosporidiaDB:EDEG_05104"/>